<accession>A0A1W1EKK3</accession>
<organism evidence="3">
    <name type="scientific">hydrothermal vent metagenome</name>
    <dbReference type="NCBI Taxonomy" id="652676"/>
    <lineage>
        <taxon>unclassified sequences</taxon>
        <taxon>metagenomes</taxon>
        <taxon>ecological metagenomes</taxon>
    </lineage>
</organism>
<dbReference type="GO" id="GO:0051087">
    <property type="term" value="F:protein-folding chaperone binding"/>
    <property type="evidence" value="ECO:0007669"/>
    <property type="project" value="TreeGrafter"/>
</dbReference>
<dbReference type="FunFam" id="2.30.33.40:FF:000001">
    <property type="entry name" value="10 kDa chaperonin"/>
    <property type="match status" value="1"/>
</dbReference>
<evidence type="ECO:0000313" key="3">
    <source>
        <dbReference type="EMBL" id="SHO81400.1"/>
    </source>
</evidence>
<dbReference type="EMBL" id="FRYL01000038">
    <property type="protein sequence ID" value="SHO81400.1"/>
    <property type="molecule type" value="Genomic_DNA"/>
</dbReference>
<dbReference type="SUPFAM" id="SSF50129">
    <property type="entry name" value="GroES-like"/>
    <property type="match status" value="1"/>
</dbReference>
<dbReference type="HAMAP" id="MF_00580">
    <property type="entry name" value="CH10"/>
    <property type="match status" value="1"/>
</dbReference>
<dbReference type="GO" id="GO:0005524">
    <property type="term" value="F:ATP binding"/>
    <property type="evidence" value="ECO:0007669"/>
    <property type="project" value="InterPro"/>
</dbReference>
<reference evidence="3" key="1">
    <citation type="submission" date="2016-10" db="EMBL/GenBank/DDBJ databases">
        <authorList>
            <person name="de Groot N.N."/>
        </authorList>
    </citation>
    <scope>NUCLEOTIDE SEQUENCE</scope>
</reference>
<keyword evidence="3" id="KW-0346">Stress response</keyword>
<dbReference type="InterPro" id="IPR037124">
    <property type="entry name" value="Chaperonin_GroES_sf"/>
</dbReference>
<dbReference type="Pfam" id="PF00166">
    <property type="entry name" value="Cpn10"/>
    <property type="match status" value="1"/>
</dbReference>
<name>A0A1W1EKK3_9ZZZZ</name>
<dbReference type="GO" id="GO:0051082">
    <property type="term" value="F:unfolded protein binding"/>
    <property type="evidence" value="ECO:0007669"/>
    <property type="project" value="TreeGrafter"/>
</dbReference>
<dbReference type="SMART" id="SM00883">
    <property type="entry name" value="Cpn10"/>
    <property type="match status" value="1"/>
</dbReference>
<protein>
    <submittedName>
        <fullName evidence="3">Heat shock protein 60 family co-chaperone GroES</fullName>
    </submittedName>
</protein>
<dbReference type="InterPro" id="IPR020818">
    <property type="entry name" value="Chaperonin_GroES"/>
</dbReference>
<keyword evidence="2" id="KW-0143">Chaperone</keyword>
<dbReference type="PRINTS" id="PR00297">
    <property type="entry name" value="CHAPERONIN10"/>
</dbReference>
<dbReference type="CDD" id="cd00320">
    <property type="entry name" value="cpn10"/>
    <property type="match status" value="1"/>
</dbReference>
<dbReference type="AlphaFoldDB" id="A0A1W1EKK3"/>
<evidence type="ECO:0000256" key="2">
    <source>
        <dbReference type="ARBA" id="ARBA00023186"/>
    </source>
</evidence>
<dbReference type="GO" id="GO:0044183">
    <property type="term" value="F:protein folding chaperone"/>
    <property type="evidence" value="ECO:0007669"/>
    <property type="project" value="InterPro"/>
</dbReference>
<dbReference type="PANTHER" id="PTHR10772:SF58">
    <property type="entry name" value="CO-CHAPERONIN GROES"/>
    <property type="match status" value="1"/>
</dbReference>
<dbReference type="PANTHER" id="PTHR10772">
    <property type="entry name" value="10 KDA HEAT SHOCK PROTEIN"/>
    <property type="match status" value="1"/>
</dbReference>
<gene>
    <name evidence="3" type="ORF">MNB_SV-15-967</name>
</gene>
<evidence type="ECO:0000256" key="1">
    <source>
        <dbReference type="ARBA" id="ARBA00006975"/>
    </source>
</evidence>
<dbReference type="InterPro" id="IPR011032">
    <property type="entry name" value="GroES-like_sf"/>
</dbReference>
<comment type="similarity">
    <text evidence="1">Belongs to the GroES chaperonin family.</text>
</comment>
<dbReference type="GO" id="GO:0046872">
    <property type="term" value="F:metal ion binding"/>
    <property type="evidence" value="ECO:0007669"/>
    <property type="project" value="TreeGrafter"/>
</dbReference>
<proteinExistence type="inferred from homology"/>
<dbReference type="NCBIfam" id="NF001537">
    <property type="entry name" value="PRK00364.3-3"/>
    <property type="match status" value="1"/>
</dbReference>
<sequence>MAFKPLGKRVLIKREEQSNTTASGLIIPDTANKEKPLQGEVLALGEKASEIGINVGDIVVFGKFINSTEVTIDNEELLILNSDDIYGIID</sequence>
<dbReference type="Gene3D" id="2.30.33.40">
    <property type="entry name" value="GroES chaperonin"/>
    <property type="match status" value="1"/>
</dbReference>